<feature type="transmembrane region" description="Helical" evidence="4">
    <location>
        <begin position="402"/>
        <end position="422"/>
    </location>
</feature>
<evidence type="ECO:0000256" key="3">
    <source>
        <dbReference type="ARBA" id="ARBA00023136"/>
    </source>
</evidence>
<evidence type="ECO:0000256" key="4">
    <source>
        <dbReference type="SAM" id="Phobius"/>
    </source>
</evidence>
<reference evidence="6 7" key="1">
    <citation type="submission" date="2019-05" db="EMBL/GenBank/DDBJ databases">
        <title>Burkholderia sp. DHOD12, isolated from subtropical forest soil.</title>
        <authorList>
            <person name="Gao Z.-H."/>
            <person name="Qiu L.-H."/>
        </authorList>
    </citation>
    <scope>NUCLEOTIDE SEQUENCE [LARGE SCALE GENOMIC DNA]</scope>
    <source>
        <strain evidence="6 7">DHOD12</strain>
    </source>
</reference>
<evidence type="ECO:0000313" key="7">
    <source>
        <dbReference type="Proteomes" id="UP000298656"/>
    </source>
</evidence>
<sequence>MFDCACVRRAGACCTLDSPVRNNDQGTLVGNDSRTAERLLDRLRWRVVLVCVVAQNCAMGLAFGSFGPLLASTEQHFGVPRAAAATGMSMITLAIGGLSPFLGGMQQRVSVRTGMALGALLSAIGYWGLAFTGSFHVALAMFGLIGVGVCLTAILGPLILVSRWFESKRGKVLGIVNLPILLFLTPYIVAETLPRYGRCVLLSAMGTICAALVAVLMLLVEHPPASARAADVAAAQGEEAAPIMKRPAFWLLSLGIGIVAGAGTGFVVHIVPFGVSRQMSLQSASALLSVYAGAGVGGTALFGWICDRIGPPAALVVSTFCQALLWWSFLYVDGTALYVLAALLGICVVPLVTLHGAAISQMFDTASVSRAMGYSYSIKLPFIFGFAPALGLMFDRFGHYDVPFLITAALLAVAGLFFYVMLLTLHRRKSSLAVVAAS</sequence>
<dbReference type="Gene3D" id="1.20.1250.20">
    <property type="entry name" value="MFS general substrate transporter like domains"/>
    <property type="match status" value="2"/>
</dbReference>
<feature type="domain" description="Major facilitator superfamily (MFS) profile" evidence="5">
    <location>
        <begin position="48"/>
        <end position="426"/>
    </location>
</feature>
<feature type="transmembrane region" description="Helical" evidence="4">
    <location>
        <begin position="47"/>
        <end position="70"/>
    </location>
</feature>
<feature type="transmembrane region" description="Helical" evidence="4">
    <location>
        <begin position="82"/>
        <end position="102"/>
    </location>
</feature>
<dbReference type="InterPro" id="IPR020846">
    <property type="entry name" value="MFS_dom"/>
</dbReference>
<gene>
    <name evidence="6" type="ORF">FAZ95_14875</name>
</gene>
<dbReference type="SUPFAM" id="SSF103473">
    <property type="entry name" value="MFS general substrate transporter"/>
    <property type="match status" value="1"/>
</dbReference>
<feature type="transmembrane region" description="Helical" evidence="4">
    <location>
        <begin position="201"/>
        <end position="220"/>
    </location>
</feature>
<proteinExistence type="predicted"/>
<dbReference type="InterPro" id="IPR050327">
    <property type="entry name" value="Proton-linked_MCT"/>
</dbReference>
<feature type="transmembrane region" description="Helical" evidence="4">
    <location>
        <begin position="109"/>
        <end position="129"/>
    </location>
</feature>
<dbReference type="KEGG" id="tvl:FAZ95_14875"/>
<feature type="transmembrane region" description="Helical" evidence="4">
    <location>
        <begin position="283"/>
        <end position="306"/>
    </location>
</feature>
<dbReference type="InterPro" id="IPR011701">
    <property type="entry name" value="MFS"/>
</dbReference>
<keyword evidence="7" id="KW-1185">Reference proteome</keyword>
<name>A0A4P8IWV2_9BURK</name>
<evidence type="ECO:0000313" key="6">
    <source>
        <dbReference type="EMBL" id="QCP50339.1"/>
    </source>
</evidence>
<protein>
    <submittedName>
        <fullName evidence="6">MFS transporter</fullName>
    </submittedName>
</protein>
<feature type="transmembrane region" description="Helical" evidence="4">
    <location>
        <begin position="336"/>
        <end position="359"/>
    </location>
</feature>
<feature type="transmembrane region" description="Helical" evidence="4">
    <location>
        <begin position="313"/>
        <end position="330"/>
    </location>
</feature>
<dbReference type="PANTHER" id="PTHR11360">
    <property type="entry name" value="MONOCARBOXYLATE TRANSPORTER"/>
    <property type="match status" value="1"/>
</dbReference>
<feature type="transmembrane region" description="Helical" evidence="4">
    <location>
        <begin position="135"/>
        <end position="160"/>
    </location>
</feature>
<dbReference type="PANTHER" id="PTHR11360:SF284">
    <property type="entry name" value="EG:103B4.3 PROTEIN-RELATED"/>
    <property type="match status" value="1"/>
</dbReference>
<feature type="transmembrane region" description="Helical" evidence="4">
    <location>
        <begin position="172"/>
        <end position="189"/>
    </location>
</feature>
<feature type="transmembrane region" description="Helical" evidence="4">
    <location>
        <begin position="371"/>
        <end position="390"/>
    </location>
</feature>
<keyword evidence="1 4" id="KW-0812">Transmembrane</keyword>
<organism evidence="6 7">
    <name type="scientific">Trinickia violacea</name>
    <dbReference type="NCBI Taxonomy" id="2571746"/>
    <lineage>
        <taxon>Bacteria</taxon>
        <taxon>Pseudomonadati</taxon>
        <taxon>Pseudomonadota</taxon>
        <taxon>Betaproteobacteria</taxon>
        <taxon>Burkholderiales</taxon>
        <taxon>Burkholderiaceae</taxon>
        <taxon>Trinickia</taxon>
    </lineage>
</organism>
<dbReference type="EMBL" id="CP040077">
    <property type="protein sequence ID" value="QCP50339.1"/>
    <property type="molecule type" value="Genomic_DNA"/>
</dbReference>
<evidence type="ECO:0000256" key="1">
    <source>
        <dbReference type="ARBA" id="ARBA00022692"/>
    </source>
</evidence>
<dbReference type="InterPro" id="IPR036259">
    <property type="entry name" value="MFS_trans_sf"/>
</dbReference>
<keyword evidence="2 4" id="KW-1133">Transmembrane helix</keyword>
<dbReference type="Proteomes" id="UP000298656">
    <property type="component" value="Chromosome 1"/>
</dbReference>
<dbReference type="Pfam" id="PF07690">
    <property type="entry name" value="MFS_1"/>
    <property type="match status" value="1"/>
</dbReference>
<dbReference type="PROSITE" id="PS50850">
    <property type="entry name" value="MFS"/>
    <property type="match status" value="1"/>
</dbReference>
<accession>A0A4P8IWV2</accession>
<dbReference type="OrthoDB" id="3573349at2"/>
<dbReference type="GO" id="GO:0022857">
    <property type="term" value="F:transmembrane transporter activity"/>
    <property type="evidence" value="ECO:0007669"/>
    <property type="project" value="InterPro"/>
</dbReference>
<evidence type="ECO:0000256" key="2">
    <source>
        <dbReference type="ARBA" id="ARBA00022989"/>
    </source>
</evidence>
<dbReference type="AlphaFoldDB" id="A0A4P8IWV2"/>
<feature type="transmembrane region" description="Helical" evidence="4">
    <location>
        <begin position="249"/>
        <end position="271"/>
    </location>
</feature>
<evidence type="ECO:0000259" key="5">
    <source>
        <dbReference type="PROSITE" id="PS50850"/>
    </source>
</evidence>
<keyword evidence="3 4" id="KW-0472">Membrane</keyword>